<dbReference type="Proteomes" id="UP000324767">
    <property type="component" value="Unassembled WGS sequence"/>
</dbReference>
<feature type="domain" description="GST N-terminal" evidence="1">
    <location>
        <begin position="21"/>
        <end position="103"/>
    </location>
</feature>
<dbReference type="InterPro" id="IPR036282">
    <property type="entry name" value="Glutathione-S-Trfase_C_sf"/>
</dbReference>
<feature type="domain" description="GST C-terminal" evidence="2">
    <location>
        <begin position="106"/>
        <end position="230"/>
    </location>
</feature>
<gene>
    <name evidence="3" type="ORF">FRX48_06971</name>
</gene>
<dbReference type="InterPro" id="IPR010987">
    <property type="entry name" value="Glutathione-S-Trfase_C-like"/>
</dbReference>
<protein>
    <submittedName>
        <fullName evidence="3">Glutathione S-transferase</fullName>
    </submittedName>
</protein>
<dbReference type="AlphaFoldDB" id="A0A5M8PKL9"/>
<dbReference type="InterPro" id="IPR004045">
    <property type="entry name" value="Glutathione_S-Trfase_N"/>
</dbReference>
<dbReference type="InterPro" id="IPR050213">
    <property type="entry name" value="GST_superfamily"/>
</dbReference>
<accession>A0A5M8PKL9</accession>
<dbReference type="GO" id="GO:0004364">
    <property type="term" value="F:glutathione transferase activity"/>
    <property type="evidence" value="ECO:0007669"/>
    <property type="project" value="TreeGrafter"/>
</dbReference>
<evidence type="ECO:0000313" key="4">
    <source>
        <dbReference type="Proteomes" id="UP000324767"/>
    </source>
</evidence>
<evidence type="ECO:0000313" key="3">
    <source>
        <dbReference type="EMBL" id="KAA6409418.1"/>
    </source>
</evidence>
<dbReference type="SFLD" id="SFLDS00019">
    <property type="entry name" value="Glutathione_Transferase_(cytos"/>
    <property type="match status" value="1"/>
</dbReference>
<dbReference type="OrthoDB" id="414243at2759"/>
<dbReference type="CDD" id="cd03039">
    <property type="entry name" value="GST_N_Sigma_like"/>
    <property type="match status" value="1"/>
</dbReference>
<evidence type="ECO:0000259" key="2">
    <source>
        <dbReference type="PROSITE" id="PS50405"/>
    </source>
</evidence>
<dbReference type="SUPFAM" id="SSF47616">
    <property type="entry name" value="GST C-terminal domain-like"/>
    <property type="match status" value="1"/>
</dbReference>
<organism evidence="3 4">
    <name type="scientific">Lasallia pustulata</name>
    <dbReference type="NCBI Taxonomy" id="136370"/>
    <lineage>
        <taxon>Eukaryota</taxon>
        <taxon>Fungi</taxon>
        <taxon>Dikarya</taxon>
        <taxon>Ascomycota</taxon>
        <taxon>Pezizomycotina</taxon>
        <taxon>Lecanoromycetes</taxon>
        <taxon>OSLEUM clade</taxon>
        <taxon>Umbilicariomycetidae</taxon>
        <taxon>Umbilicariales</taxon>
        <taxon>Umbilicariaceae</taxon>
        <taxon>Lasallia</taxon>
    </lineage>
</organism>
<reference evidence="3 4" key="1">
    <citation type="submission" date="2019-09" db="EMBL/GenBank/DDBJ databases">
        <title>The hologenome of the rock-dwelling lichen Lasallia pustulata.</title>
        <authorList>
            <person name="Greshake Tzovaras B."/>
            <person name="Segers F."/>
            <person name="Bicker A."/>
            <person name="Dal Grande F."/>
            <person name="Otte J."/>
            <person name="Hankeln T."/>
            <person name="Schmitt I."/>
            <person name="Ebersberger I."/>
        </authorList>
    </citation>
    <scope>NUCLEOTIDE SEQUENCE [LARGE SCALE GENOMIC DNA]</scope>
    <source>
        <strain evidence="3">A1-1</strain>
    </source>
</reference>
<dbReference type="PANTHER" id="PTHR11571">
    <property type="entry name" value="GLUTATHIONE S-TRANSFERASE"/>
    <property type="match status" value="1"/>
</dbReference>
<dbReference type="Gene3D" id="1.20.1050.130">
    <property type="match status" value="1"/>
</dbReference>
<evidence type="ECO:0000259" key="1">
    <source>
        <dbReference type="PROSITE" id="PS50404"/>
    </source>
</evidence>
<dbReference type="Pfam" id="PF14497">
    <property type="entry name" value="GST_C_3"/>
    <property type="match status" value="1"/>
</dbReference>
<dbReference type="PANTHER" id="PTHR11571:SF150">
    <property type="entry name" value="GLUTATHIONE S-TRANSFERASE"/>
    <property type="match status" value="1"/>
</dbReference>
<dbReference type="InterPro" id="IPR036249">
    <property type="entry name" value="Thioredoxin-like_sf"/>
</dbReference>
<keyword evidence="3" id="KW-0808">Transferase</keyword>
<dbReference type="PROSITE" id="PS50404">
    <property type="entry name" value="GST_NTER"/>
    <property type="match status" value="1"/>
</dbReference>
<dbReference type="CDD" id="cd03192">
    <property type="entry name" value="GST_C_Sigma_like"/>
    <property type="match status" value="1"/>
</dbReference>
<dbReference type="SUPFAM" id="SSF52833">
    <property type="entry name" value="Thioredoxin-like"/>
    <property type="match status" value="1"/>
</dbReference>
<dbReference type="EMBL" id="VXIT01000011">
    <property type="protein sequence ID" value="KAA6409418.1"/>
    <property type="molecule type" value="Genomic_DNA"/>
</dbReference>
<name>A0A5M8PKL9_9LECA</name>
<proteinExistence type="predicted"/>
<dbReference type="InterPro" id="IPR040079">
    <property type="entry name" value="Glutathione_S-Trfase"/>
</dbReference>
<comment type="caution">
    <text evidence="3">The sequence shown here is derived from an EMBL/GenBank/DDBJ whole genome shotgun (WGS) entry which is preliminary data.</text>
</comment>
<dbReference type="GO" id="GO:0006749">
    <property type="term" value="P:glutathione metabolic process"/>
    <property type="evidence" value="ECO:0007669"/>
    <property type="project" value="TreeGrafter"/>
</dbReference>
<dbReference type="InterPro" id="IPR004046">
    <property type="entry name" value="GST_C"/>
</dbReference>
<dbReference type="PROSITE" id="PS50405">
    <property type="entry name" value="GST_CTER"/>
    <property type="match status" value="1"/>
</dbReference>
<sequence>MPSAKKIRSPSAANDAIGGVPTLHYYDFQSRGRGQVVRLLWEDAGIAYEDVRYSFEEFPEAKRTKISDLNPTGNIPVIELNGRILTQSYAILRHFARLLGKYDGETEEEKYWADAMCDIAIDWRSLFIQAFFSPNQSETYPEHQKNTRAHYLSALETHLKSNELSQKGPYVIGKEITYADMVIYQICHDENLTQDGRKGLKEYPRLMKLVDALEGRENVKEFLASDRYLG</sequence>
<dbReference type="Pfam" id="PF02798">
    <property type="entry name" value="GST_N"/>
    <property type="match status" value="1"/>
</dbReference>